<evidence type="ECO:0000256" key="1">
    <source>
        <dbReference type="ARBA" id="ARBA00004141"/>
    </source>
</evidence>
<feature type="transmembrane region" description="Helical" evidence="18">
    <location>
        <begin position="302"/>
        <end position="325"/>
    </location>
</feature>
<keyword evidence="4 18" id="KW-0812">Transmembrane</keyword>
<dbReference type="Pfam" id="PF01098">
    <property type="entry name" value="FTSW_RODA_SPOVE"/>
    <property type="match status" value="1"/>
</dbReference>
<dbReference type="GO" id="GO:0051301">
    <property type="term" value="P:cell division"/>
    <property type="evidence" value="ECO:0007669"/>
    <property type="project" value="UniProtKB-KW"/>
</dbReference>
<evidence type="ECO:0000256" key="17">
    <source>
        <dbReference type="SAM" id="MobiDB-lite"/>
    </source>
</evidence>
<feature type="transmembrane region" description="Helical" evidence="18">
    <location>
        <begin position="368"/>
        <end position="390"/>
    </location>
</feature>
<feature type="transmembrane region" description="Helical" evidence="18">
    <location>
        <begin position="332"/>
        <end position="356"/>
    </location>
</feature>
<feature type="transmembrane region" description="Helical" evidence="18">
    <location>
        <begin position="137"/>
        <end position="158"/>
    </location>
</feature>
<feature type="transmembrane region" description="Helical" evidence="18">
    <location>
        <begin position="35"/>
        <end position="57"/>
    </location>
</feature>
<evidence type="ECO:0000256" key="16">
    <source>
        <dbReference type="ARBA" id="ARBA00049966"/>
    </source>
</evidence>
<keyword evidence="8 18" id="KW-0472">Membrane</keyword>
<feature type="transmembrane region" description="Helical" evidence="18">
    <location>
        <begin position="193"/>
        <end position="209"/>
    </location>
</feature>
<dbReference type="PANTHER" id="PTHR30474:SF2">
    <property type="entry name" value="PEPTIDOGLYCAN GLYCOSYLTRANSFERASE FTSW-RELATED"/>
    <property type="match status" value="1"/>
</dbReference>
<evidence type="ECO:0000256" key="11">
    <source>
        <dbReference type="ARBA" id="ARBA00038053"/>
    </source>
</evidence>
<evidence type="ECO:0000256" key="13">
    <source>
        <dbReference type="ARBA" id="ARBA00041418"/>
    </source>
</evidence>
<dbReference type="PANTHER" id="PTHR30474">
    <property type="entry name" value="CELL CYCLE PROTEIN"/>
    <property type="match status" value="1"/>
</dbReference>
<dbReference type="GO" id="GO:0032153">
    <property type="term" value="C:cell division site"/>
    <property type="evidence" value="ECO:0007669"/>
    <property type="project" value="TreeGrafter"/>
</dbReference>
<keyword evidence="19" id="KW-0132">Cell division</keyword>
<dbReference type="GO" id="GO:0008360">
    <property type="term" value="P:regulation of cell shape"/>
    <property type="evidence" value="ECO:0007669"/>
    <property type="project" value="UniProtKB-KW"/>
</dbReference>
<reference evidence="19 20" key="1">
    <citation type="submission" date="2017-12" db="EMBL/GenBank/DDBJ databases">
        <title>Phylogenetic diversity of female urinary microbiome.</title>
        <authorList>
            <person name="Thomas-White K."/>
            <person name="Wolfe A.J."/>
        </authorList>
    </citation>
    <scope>NUCLEOTIDE SEQUENCE [LARGE SCALE GENOMIC DNA]</scope>
    <source>
        <strain evidence="19 20">UMB0250</strain>
    </source>
</reference>
<name>A0A2I1I6M8_9ACTO</name>
<sequence>MAKIKSAIDSAIRHLPRFVFGADDEHYEIQPLTTYYMIIVPTIVLTIFGLMMGFSAQSVTSIAKGANPYMAYLRPSVIIVFALIIAFAVHTIPRHIFVRFAPYAFGLGLIVQAMVITPLGRSEGGNANWVYLPGVPVLVQPSEFLKLALIVFLAFILTGPNRDFSNWRQMSVLAGLPVVVTLIDVMLGHDLGTAMVVTAAAMGALWIAGLPKRWFGYAFVLAVPLLVFLVIQNPTRLRRILVVLPGFAPKRNLSAPEQIDHSLWAFGSGGVSGLGPGASREKWNYLQAAHTDFIFAIVGEEFGLMGTLAVLTALALLVWGMFRLVRSTSDPFVAIVAAGVATWIGFQALVNIASVTQLGPVIGVPLPLVSYGGSSFLFTALAIGVVASFARSDAGMTMWGYSDPATRRRDPRITPKLRRAGGSKARK</sequence>
<evidence type="ECO:0000313" key="19">
    <source>
        <dbReference type="EMBL" id="PKY66786.1"/>
    </source>
</evidence>
<feature type="transmembrane region" description="Helical" evidence="18">
    <location>
        <begin position="214"/>
        <end position="231"/>
    </location>
</feature>
<dbReference type="OrthoDB" id="9768187at2"/>
<comment type="catalytic activity">
    <reaction evidence="15">
        <text>[GlcNAc-(1-&gt;4)-Mur2Ac(oyl-L-Ala-gamma-D-Glu-L-Lys-D-Ala-D-Ala)](n)-di-trans,octa-cis-undecaprenyl diphosphate + beta-D-GlcNAc-(1-&gt;4)-Mur2Ac(oyl-L-Ala-gamma-D-Glu-L-Lys-D-Ala-D-Ala)-di-trans,octa-cis-undecaprenyl diphosphate = [GlcNAc-(1-&gt;4)-Mur2Ac(oyl-L-Ala-gamma-D-Glu-L-Lys-D-Ala-D-Ala)](n+1)-di-trans,octa-cis-undecaprenyl diphosphate + di-trans,octa-cis-undecaprenyl diphosphate + H(+)</text>
        <dbReference type="Rhea" id="RHEA:23708"/>
        <dbReference type="Rhea" id="RHEA-COMP:9602"/>
        <dbReference type="Rhea" id="RHEA-COMP:9603"/>
        <dbReference type="ChEBI" id="CHEBI:15378"/>
        <dbReference type="ChEBI" id="CHEBI:58405"/>
        <dbReference type="ChEBI" id="CHEBI:60033"/>
        <dbReference type="ChEBI" id="CHEBI:78435"/>
        <dbReference type="EC" id="2.4.99.28"/>
    </reaction>
</comment>
<evidence type="ECO:0000256" key="8">
    <source>
        <dbReference type="ARBA" id="ARBA00023136"/>
    </source>
</evidence>
<evidence type="ECO:0000313" key="20">
    <source>
        <dbReference type="Proteomes" id="UP000234545"/>
    </source>
</evidence>
<evidence type="ECO:0000256" key="5">
    <source>
        <dbReference type="ARBA" id="ARBA00022960"/>
    </source>
</evidence>
<dbReference type="GO" id="GO:0008955">
    <property type="term" value="F:peptidoglycan glycosyltransferase activity"/>
    <property type="evidence" value="ECO:0007669"/>
    <property type="project" value="UniProtKB-EC"/>
</dbReference>
<keyword evidence="2" id="KW-0328">Glycosyltransferase</keyword>
<comment type="similarity">
    <text evidence="11">Belongs to the SEDS family. FtsW subfamily.</text>
</comment>
<keyword evidence="5" id="KW-0133">Cell shape</keyword>
<dbReference type="GO" id="GO:0009252">
    <property type="term" value="P:peptidoglycan biosynthetic process"/>
    <property type="evidence" value="ECO:0007669"/>
    <property type="project" value="UniProtKB-KW"/>
</dbReference>
<evidence type="ECO:0000256" key="7">
    <source>
        <dbReference type="ARBA" id="ARBA00022989"/>
    </source>
</evidence>
<dbReference type="Proteomes" id="UP000234545">
    <property type="component" value="Unassembled WGS sequence"/>
</dbReference>
<feature type="region of interest" description="Disordered" evidence="17">
    <location>
        <begin position="406"/>
        <end position="427"/>
    </location>
</feature>
<keyword evidence="7 18" id="KW-1133">Transmembrane helix</keyword>
<evidence type="ECO:0000256" key="18">
    <source>
        <dbReference type="SAM" id="Phobius"/>
    </source>
</evidence>
<evidence type="ECO:0000256" key="3">
    <source>
        <dbReference type="ARBA" id="ARBA00022679"/>
    </source>
</evidence>
<dbReference type="InterPro" id="IPR001182">
    <property type="entry name" value="FtsW/RodA"/>
</dbReference>
<dbReference type="EMBL" id="PKKJ01000001">
    <property type="protein sequence ID" value="PKY66786.1"/>
    <property type="molecule type" value="Genomic_DNA"/>
</dbReference>
<evidence type="ECO:0000256" key="6">
    <source>
        <dbReference type="ARBA" id="ARBA00022984"/>
    </source>
</evidence>
<feature type="transmembrane region" description="Helical" evidence="18">
    <location>
        <begin position="170"/>
        <end position="187"/>
    </location>
</feature>
<feature type="compositionally biased region" description="Basic residues" evidence="17">
    <location>
        <begin position="415"/>
        <end position="427"/>
    </location>
</feature>
<evidence type="ECO:0000256" key="15">
    <source>
        <dbReference type="ARBA" id="ARBA00049902"/>
    </source>
</evidence>
<keyword evidence="6" id="KW-0573">Peptidoglycan synthesis</keyword>
<evidence type="ECO:0000256" key="4">
    <source>
        <dbReference type="ARBA" id="ARBA00022692"/>
    </source>
</evidence>
<dbReference type="GO" id="GO:0005886">
    <property type="term" value="C:plasma membrane"/>
    <property type="evidence" value="ECO:0007669"/>
    <property type="project" value="TreeGrafter"/>
</dbReference>
<dbReference type="GO" id="GO:0015648">
    <property type="term" value="F:lipid-linked peptidoglycan transporter activity"/>
    <property type="evidence" value="ECO:0007669"/>
    <property type="project" value="TreeGrafter"/>
</dbReference>
<evidence type="ECO:0000256" key="2">
    <source>
        <dbReference type="ARBA" id="ARBA00022676"/>
    </source>
</evidence>
<dbReference type="EC" id="2.4.99.28" evidence="14"/>
<evidence type="ECO:0000256" key="14">
    <source>
        <dbReference type="ARBA" id="ARBA00044770"/>
    </source>
</evidence>
<dbReference type="RefSeq" id="WP_101627300.1">
    <property type="nucleotide sequence ID" value="NZ_PKKJ01000001.1"/>
</dbReference>
<evidence type="ECO:0000256" key="9">
    <source>
        <dbReference type="ARBA" id="ARBA00032370"/>
    </source>
</evidence>
<comment type="caution">
    <text evidence="19">The sequence shown here is derived from an EMBL/GenBank/DDBJ whole genome shotgun (WGS) entry which is preliminary data.</text>
</comment>
<evidence type="ECO:0000256" key="10">
    <source>
        <dbReference type="ARBA" id="ARBA00033270"/>
    </source>
</evidence>
<comment type="subcellular location">
    <subcellularLocation>
        <location evidence="1">Membrane</location>
        <topology evidence="1">Multi-pass membrane protein</topology>
    </subcellularLocation>
</comment>
<feature type="transmembrane region" description="Helical" evidence="18">
    <location>
        <begin position="96"/>
        <end position="117"/>
    </location>
</feature>
<feature type="transmembrane region" description="Helical" evidence="18">
    <location>
        <begin position="69"/>
        <end position="89"/>
    </location>
</feature>
<comment type="function">
    <text evidence="16">Peptidoglycan polymerase that is essential for cell division.</text>
</comment>
<gene>
    <name evidence="19" type="ORF">CYJ25_00625</name>
</gene>
<evidence type="ECO:0000256" key="12">
    <source>
        <dbReference type="ARBA" id="ARBA00041185"/>
    </source>
</evidence>
<keyword evidence="19" id="KW-0131">Cell cycle</keyword>
<keyword evidence="3" id="KW-0808">Transferase</keyword>
<dbReference type="AlphaFoldDB" id="A0A2I1I6M8"/>
<accession>A0A2I1I6M8</accession>
<protein>
    <recommendedName>
        <fullName evidence="12">Probable peptidoglycan glycosyltransferase FtsW</fullName>
        <ecNumber evidence="14">2.4.99.28</ecNumber>
    </recommendedName>
    <alternativeName>
        <fullName evidence="13">Cell division protein FtsW</fullName>
    </alternativeName>
    <alternativeName>
        <fullName evidence="10">Cell wall polymerase</fullName>
    </alternativeName>
    <alternativeName>
        <fullName evidence="9">Peptidoglycan polymerase</fullName>
    </alternativeName>
</protein>
<organism evidence="19 20">
    <name type="scientific">Schaalia turicensis</name>
    <dbReference type="NCBI Taxonomy" id="131111"/>
    <lineage>
        <taxon>Bacteria</taxon>
        <taxon>Bacillati</taxon>
        <taxon>Actinomycetota</taxon>
        <taxon>Actinomycetes</taxon>
        <taxon>Actinomycetales</taxon>
        <taxon>Actinomycetaceae</taxon>
        <taxon>Schaalia</taxon>
    </lineage>
</organism>
<proteinExistence type="inferred from homology"/>